<feature type="coiled-coil region" evidence="1">
    <location>
        <begin position="118"/>
        <end position="145"/>
    </location>
</feature>
<evidence type="ECO:0000256" key="1">
    <source>
        <dbReference type="SAM" id="Coils"/>
    </source>
</evidence>
<keyword evidence="1" id="KW-0175">Coiled coil</keyword>
<feature type="region of interest" description="Disordered" evidence="2">
    <location>
        <begin position="1"/>
        <end position="44"/>
    </location>
</feature>
<dbReference type="EMBL" id="WNWR01000679">
    <property type="protein sequence ID" value="KAE9971386.1"/>
    <property type="molecule type" value="Genomic_DNA"/>
</dbReference>
<feature type="region of interest" description="Disordered" evidence="2">
    <location>
        <begin position="184"/>
        <end position="225"/>
    </location>
</feature>
<evidence type="ECO:0000313" key="4">
    <source>
        <dbReference type="EMBL" id="KAE9975566.1"/>
    </source>
</evidence>
<feature type="compositionally biased region" description="Pro residues" evidence="2">
    <location>
        <begin position="85"/>
        <end position="101"/>
    </location>
</feature>
<protein>
    <submittedName>
        <fullName evidence="3">Uncharacterized protein</fullName>
    </submittedName>
</protein>
<feature type="compositionally biased region" description="Polar residues" evidence="2">
    <location>
        <begin position="1"/>
        <end position="16"/>
    </location>
</feature>
<feature type="region of interest" description="Disordered" evidence="2">
    <location>
        <begin position="253"/>
        <end position="328"/>
    </location>
</feature>
<evidence type="ECO:0000256" key="2">
    <source>
        <dbReference type="SAM" id="MobiDB-lite"/>
    </source>
</evidence>
<dbReference type="EMBL" id="WNWS01000192">
    <property type="protein sequence ID" value="KAE9975566.1"/>
    <property type="molecule type" value="Genomic_DNA"/>
</dbReference>
<name>A0A8H3UIQ4_VENIN</name>
<evidence type="ECO:0000313" key="5">
    <source>
        <dbReference type="Proteomes" id="UP000447873"/>
    </source>
</evidence>
<organism evidence="3 6">
    <name type="scientific">Venturia inaequalis</name>
    <name type="common">Apple scab fungus</name>
    <dbReference type="NCBI Taxonomy" id="5025"/>
    <lineage>
        <taxon>Eukaryota</taxon>
        <taxon>Fungi</taxon>
        <taxon>Dikarya</taxon>
        <taxon>Ascomycota</taxon>
        <taxon>Pezizomycotina</taxon>
        <taxon>Dothideomycetes</taxon>
        <taxon>Pleosporomycetidae</taxon>
        <taxon>Venturiales</taxon>
        <taxon>Venturiaceae</taxon>
        <taxon>Venturia</taxon>
    </lineage>
</organism>
<dbReference type="Proteomes" id="UP000447873">
    <property type="component" value="Unassembled WGS sequence"/>
</dbReference>
<reference evidence="3 6" key="1">
    <citation type="submission" date="2019-07" db="EMBL/GenBank/DDBJ databases">
        <title>Venturia inaequalis Genome Resource.</title>
        <authorList>
            <person name="Lichtner F.J."/>
        </authorList>
    </citation>
    <scope>NUCLEOTIDE SEQUENCE [LARGE SCALE GENOMIC DNA]</scope>
    <source>
        <strain evidence="4 5">120213</strain>
        <strain evidence="3 6">DMI_063113</strain>
    </source>
</reference>
<feature type="region of interest" description="Disordered" evidence="2">
    <location>
        <begin position="64"/>
        <end position="111"/>
    </location>
</feature>
<evidence type="ECO:0000313" key="3">
    <source>
        <dbReference type="EMBL" id="KAE9971386.1"/>
    </source>
</evidence>
<dbReference type="AlphaFoldDB" id="A0A8H3UIQ4"/>
<dbReference type="PANTHER" id="PTHR22705">
    <property type="entry name" value="ZINC FINGER, ZZ DOMAIN CONTAINING 3"/>
    <property type="match status" value="1"/>
</dbReference>
<feature type="compositionally biased region" description="Basic residues" evidence="2">
    <location>
        <begin position="318"/>
        <end position="328"/>
    </location>
</feature>
<feature type="compositionally biased region" description="Polar residues" evidence="2">
    <location>
        <begin position="207"/>
        <end position="219"/>
    </location>
</feature>
<proteinExistence type="predicted"/>
<dbReference type="PANTHER" id="PTHR22705:SF0">
    <property type="entry name" value="ZZ-TYPE ZINC FINGER-CONTAINING PROTEIN 3"/>
    <property type="match status" value="1"/>
</dbReference>
<feature type="compositionally biased region" description="Basic and acidic residues" evidence="2">
    <location>
        <begin position="184"/>
        <end position="196"/>
    </location>
</feature>
<dbReference type="Proteomes" id="UP000490939">
    <property type="component" value="Unassembled WGS sequence"/>
</dbReference>
<dbReference type="InterPro" id="IPR037830">
    <property type="entry name" value="ZZZ3"/>
</dbReference>
<keyword evidence="6" id="KW-1185">Reference proteome</keyword>
<comment type="caution">
    <text evidence="3">The sequence shown here is derived from an EMBL/GenBank/DDBJ whole genome shotgun (WGS) entry which is preliminary data.</text>
</comment>
<sequence length="328" mass="35521">MSPTENDNPSPKSTLPPSIPPAAVQPVDYEVPNSQSMPPPVRRPSYEQLVPAEVANAMGIAEKLKKMKPFSPPKPQKKKEVKVQTPPPPKPAVYVPRPPTEPFSDKSNPDGIALRSTASLLQMQAAKAKQDLQALEQLKALAVQDPVAFTQELVAGRVKTQANTGGILGPTLGPMDSLFKDAVSEEVKSEENETMKDTPNAAEDDTSTPSASMSNTASRFPQIPAPQNIVRVPPINWAKYGVVGDALDRLHEEQRTNPSPSQPEILPTRDTQPSQPVLEQHQDSADKAPAYQVAAPYNPLKDTPQSAVGRGSHDTTPPKKKKKKKSKR</sequence>
<accession>A0A8H3UIQ4</accession>
<evidence type="ECO:0000313" key="6">
    <source>
        <dbReference type="Proteomes" id="UP000490939"/>
    </source>
</evidence>
<gene>
    <name evidence="3" type="ORF">EG327_009883</name>
    <name evidence="4" type="ORF">EG328_003142</name>
</gene>